<dbReference type="InterPro" id="IPR024078">
    <property type="entry name" value="LmbE-like_dom_sf"/>
</dbReference>
<evidence type="ECO:0000313" key="1">
    <source>
        <dbReference type="EMBL" id="SEP23768.1"/>
    </source>
</evidence>
<dbReference type="AlphaFoldDB" id="A0A1H8W9H3"/>
<dbReference type="PANTHER" id="PTHR12993:SF29">
    <property type="entry name" value="BLR3841 PROTEIN"/>
    <property type="match status" value="1"/>
</dbReference>
<sequence length="261" mass="28411">MNASEYLDGVRHLPLGSLRDLTGGAPWVLLSPHPDDESLGAGGLIAAACDAGERVDVVLITDGGASHPQSQQYPRQRMIELRRTELEDATSILGLPRDQLHHLGLPDTQAPTEGPPFEAAVDAIAAICAHAGAKSLFVTWDGDPHCDHEASARIAEAVCRRNPGIALWAFPIWGWHLDPSLPLDRPPPRGFRLDISAQRARKRAAINAHVSQMTGLIDDDPNGFRFTDDRLAPFLGQFEHYLKVPPHEPKNRDDPGGLLRG</sequence>
<reference evidence="2" key="1">
    <citation type="submission" date="2016-10" db="EMBL/GenBank/DDBJ databases">
        <authorList>
            <person name="Varghese N."/>
            <person name="Submissions S."/>
        </authorList>
    </citation>
    <scope>NUCLEOTIDE SEQUENCE [LARGE SCALE GENOMIC DNA]</scope>
    <source>
        <strain evidence="2">DSM 123</strain>
    </source>
</reference>
<dbReference type="GO" id="GO:0016811">
    <property type="term" value="F:hydrolase activity, acting on carbon-nitrogen (but not peptide) bonds, in linear amides"/>
    <property type="evidence" value="ECO:0007669"/>
    <property type="project" value="TreeGrafter"/>
</dbReference>
<dbReference type="SUPFAM" id="SSF102588">
    <property type="entry name" value="LmbE-like"/>
    <property type="match status" value="1"/>
</dbReference>
<dbReference type="OrthoDB" id="9790023at2"/>
<organism evidence="1 2">
    <name type="scientific">Rhodopseudomonas pseudopalustris</name>
    <dbReference type="NCBI Taxonomy" id="1513892"/>
    <lineage>
        <taxon>Bacteria</taxon>
        <taxon>Pseudomonadati</taxon>
        <taxon>Pseudomonadota</taxon>
        <taxon>Alphaproteobacteria</taxon>
        <taxon>Hyphomicrobiales</taxon>
        <taxon>Nitrobacteraceae</taxon>
        <taxon>Rhodopseudomonas</taxon>
    </lineage>
</organism>
<dbReference type="Gene3D" id="3.40.50.10320">
    <property type="entry name" value="LmbE-like"/>
    <property type="match status" value="1"/>
</dbReference>
<dbReference type="Pfam" id="PF02585">
    <property type="entry name" value="PIG-L"/>
    <property type="match status" value="1"/>
</dbReference>
<proteinExistence type="predicted"/>
<dbReference type="RefSeq" id="WP_092685812.1">
    <property type="nucleotide sequence ID" value="NZ_FODT01000011.1"/>
</dbReference>
<name>A0A1H8W9H3_9BRAD</name>
<dbReference type="PANTHER" id="PTHR12993">
    <property type="entry name" value="N-ACETYLGLUCOSAMINYL-PHOSPHATIDYLINOSITOL DE-N-ACETYLASE-RELATED"/>
    <property type="match status" value="1"/>
</dbReference>
<evidence type="ECO:0000313" key="2">
    <source>
        <dbReference type="Proteomes" id="UP000199615"/>
    </source>
</evidence>
<dbReference type="EMBL" id="FODT01000011">
    <property type="protein sequence ID" value="SEP23768.1"/>
    <property type="molecule type" value="Genomic_DNA"/>
</dbReference>
<dbReference type="InterPro" id="IPR003737">
    <property type="entry name" value="GlcNAc_PI_deacetylase-related"/>
</dbReference>
<gene>
    <name evidence="1" type="ORF">SAMN05444123_11183</name>
</gene>
<accession>A0A1H8W9H3</accession>
<dbReference type="Proteomes" id="UP000199615">
    <property type="component" value="Unassembled WGS sequence"/>
</dbReference>
<protein>
    <submittedName>
        <fullName evidence="1">N-acetylglucosaminyl deacetylase, LmbE family</fullName>
    </submittedName>
</protein>
<keyword evidence="2" id="KW-1185">Reference proteome</keyword>